<organism evidence="1 2">
    <name type="scientific">Solanum verrucosum</name>
    <dbReference type="NCBI Taxonomy" id="315347"/>
    <lineage>
        <taxon>Eukaryota</taxon>
        <taxon>Viridiplantae</taxon>
        <taxon>Streptophyta</taxon>
        <taxon>Embryophyta</taxon>
        <taxon>Tracheophyta</taxon>
        <taxon>Spermatophyta</taxon>
        <taxon>Magnoliopsida</taxon>
        <taxon>eudicotyledons</taxon>
        <taxon>Gunneridae</taxon>
        <taxon>Pentapetalae</taxon>
        <taxon>asterids</taxon>
        <taxon>lamiids</taxon>
        <taxon>Solanales</taxon>
        <taxon>Solanaceae</taxon>
        <taxon>Solanoideae</taxon>
        <taxon>Solaneae</taxon>
        <taxon>Solanum</taxon>
    </lineage>
</organism>
<dbReference type="EMBL" id="CP133619">
    <property type="protein sequence ID" value="WMV40199.1"/>
    <property type="molecule type" value="Genomic_DNA"/>
</dbReference>
<evidence type="ECO:0000313" key="1">
    <source>
        <dbReference type="EMBL" id="WMV40199.1"/>
    </source>
</evidence>
<evidence type="ECO:0000313" key="2">
    <source>
        <dbReference type="Proteomes" id="UP001234989"/>
    </source>
</evidence>
<evidence type="ECO:0008006" key="3">
    <source>
        <dbReference type="Google" id="ProtNLM"/>
    </source>
</evidence>
<dbReference type="Proteomes" id="UP001234989">
    <property type="component" value="Chromosome 8"/>
</dbReference>
<keyword evidence="2" id="KW-1185">Reference proteome</keyword>
<dbReference type="AlphaFoldDB" id="A0AAF0U6T5"/>
<gene>
    <name evidence="1" type="ORF">MTR67_033584</name>
</gene>
<sequence length="195" mass="22507">MGLRKLFAYNSFDGLKSLHVESCSCDFGSAEEGSGHQIDPLPNLEHLSLVSDFSHLRFSKLHRLDINICDSLTCLFNVDGGFSVPLEEITISYCEELVELFVQCSSSQIPRVRKLVLRYLPKLGTLGEPWEHLEELKVISCNEIRKLPHSIQTSNNIKVIRGTPEWWSQLEWDDDNFKSNLEHCFTESYWWKDQS</sequence>
<dbReference type="SUPFAM" id="SSF52047">
    <property type="entry name" value="RNI-like"/>
    <property type="match status" value="1"/>
</dbReference>
<reference evidence="1" key="1">
    <citation type="submission" date="2023-08" db="EMBL/GenBank/DDBJ databases">
        <title>A de novo genome assembly of Solanum verrucosum Schlechtendal, a Mexican diploid species geographically isolated from the other diploid A-genome species in potato relatives.</title>
        <authorList>
            <person name="Hosaka K."/>
        </authorList>
    </citation>
    <scope>NUCLEOTIDE SEQUENCE</scope>
    <source>
        <tissue evidence="1">Young leaves</tissue>
    </source>
</reference>
<protein>
    <recommendedName>
        <fullName evidence="3">Disease resistance protein</fullName>
    </recommendedName>
</protein>
<dbReference type="InterPro" id="IPR032675">
    <property type="entry name" value="LRR_dom_sf"/>
</dbReference>
<dbReference type="Gene3D" id="3.80.10.10">
    <property type="entry name" value="Ribonuclease Inhibitor"/>
    <property type="match status" value="1"/>
</dbReference>
<accession>A0AAF0U6T5</accession>
<name>A0AAF0U6T5_SOLVR</name>
<proteinExistence type="predicted"/>